<feature type="region of interest" description="Disordered" evidence="1">
    <location>
        <begin position="295"/>
        <end position="402"/>
    </location>
</feature>
<dbReference type="FunFam" id="2.60.200.20:FF:000061">
    <property type="entry name" value="Zgc:165656 protein"/>
    <property type="match status" value="1"/>
</dbReference>
<dbReference type="PANTHER" id="PTHR21315:SF2">
    <property type="entry name" value="APRATAXIN AND PNK-LIKE FACTOR"/>
    <property type="match status" value="1"/>
</dbReference>
<dbReference type="InterPro" id="IPR019406">
    <property type="entry name" value="APLF_PBZ"/>
</dbReference>
<evidence type="ECO:0000256" key="1">
    <source>
        <dbReference type="SAM" id="MobiDB-lite"/>
    </source>
</evidence>
<keyword evidence="4" id="KW-1185">Reference proteome</keyword>
<organism evidence="3 4">
    <name type="scientific">Aquatica leii</name>
    <dbReference type="NCBI Taxonomy" id="1421715"/>
    <lineage>
        <taxon>Eukaryota</taxon>
        <taxon>Metazoa</taxon>
        <taxon>Ecdysozoa</taxon>
        <taxon>Arthropoda</taxon>
        <taxon>Hexapoda</taxon>
        <taxon>Insecta</taxon>
        <taxon>Pterygota</taxon>
        <taxon>Neoptera</taxon>
        <taxon>Endopterygota</taxon>
        <taxon>Coleoptera</taxon>
        <taxon>Polyphaga</taxon>
        <taxon>Elateriformia</taxon>
        <taxon>Elateroidea</taxon>
        <taxon>Lampyridae</taxon>
        <taxon>Luciolinae</taxon>
        <taxon>Aquatica</taxon>
    </lineage>
</organism>
<dbReference type="InterPro" id="IPR008984">
    <property type="entry name" value="SMAD_FHA_dom_sf"/>
</dbReference>
<dbReference type="Pfam" id="PF10283">
    <property type="entry name" value="zf-CCHH"/>
    <property type="match status" value="2"/>
</dbReference>
<feature type="domain" description="PBZ-type" evidence="2">
    <location>
        <begin position="282"/>
        <end position="305"/>
    </location>
</feature>
<dbReference type="Proteomes" id="UP001353858">
    <property type="component" value="Unassembled WGS sequence"/>
</dbReference>
<gene>
    <name evidence="3" type="ORF">RN001_001488</name>
</gene>
<dbReference type="PANTHER" id="PTHR21315">
    <property type="entry name" value="APRATAXIN AND PNK-LIKE FACTOR-RELATED"/>
    <property type="match status" value="1"/>
</dbReference>
<feature type="compositionally biased region" description="Basic and acidic residues" evidence="1">
    <location>
        <begin position="162"/>
        <end position="175"/>
    </location>
</feature>
<dbReference type="InterPro" id="IPR039253">
    <property type="entry name" value="APLF"/>
</dbReference>
<name>A0AAN7Q7W4_9COLE</name>
<feature type="region of interest" description="Disordered" evidence="1">
    <location>
        <begin position="118"/>
        <end position="175"/>
    </location>
</feature>
<reference evidence="4" key="1">
    <citation type="submission" date="2023-01" db="EMBL/GenBank/DDBJ databases">
        <title>Key to firefly adult light organ development and bioluminescence: homeobox transcription factors regulate luciferase expression and transportation to peroxisome.</title>
        <authorList>
            <person name="Fu X."/>
        </authorList>
    </citation>
    <scope>NUCLEOTIDE SEQUENCE [LARGE SCALE GENOMIC DNA]</scope>
</reference>
<feature type="compositionally biased region" description="Acidic residues" evidence="1">
    <location>
        <begin position="339"/>
        <end position="368"/>
    </location>
</feature>
<feature type="compositionally biased region" description="Polar residues" evidence="1">
    <location>
        <begin position="121"/>
        <end position="132"/>
    </location>
</feature>
<evidence type="ECO:0000259" key="2">
    <source>
        <dbReference type="Pfam" id="PF10283"/>
    </source>
</evidence>
<feature type="compositionally biased region" description="Polar residues" evidence="1">
    <location>
        <begin position="206"/>
        <end position="222"/>
    </location>
</feature>
<sequence>MITVFIYKLDAETAPIANLKKGTHTFGRGALLECDDRRVSRIHGVIEISNNSVTIASTHQNPCFYQRADNKTITILPKNTPVNLNDGDKFALLADQFWFKVKIEKDDLESNNNDDEVIEAHNNSSTSNNEEAQASKRNYEDNNDDNVPAKKTKLNNIPGISLEEKVSKDESKREIRITQQPNFQLSTRDAELKAMLFSSDDDEVLSDSTPQNLHNVDNNCGINSEDKDATANDNKASTSKNEKVRRDYCMYGAECYRKNNEHFAEYSHPGDSDYESDPNDDRPICSYGASCYRSNKDHRKSYKHPRGDQNTKKLVKKPRPVKKTTPKKRTNRKNYIQESSEDDYDLDDPFMADSSSEFEIDSVSEDDTNSNSSSGPEEEETKRLVKEAKRFTKGKKKDNDFS</sequence>
<proteinExistence type="predicted"/>
<feature type="compositionally biased region" description="Basic residues" evidence="1">
    <location>
        <begin position="313"/>
        <end position="332"/>
    </location>
</feature>
<feature type="compositionally biased region" description="Basic and acidic residues" evidence="1">
    <location>
        <begin position="380"/>
        <end position="390"/>
    </location>
</feature>
<dbReference type="GO" id="GO:0005634">
    <property type="term" value="C:nucleus"/>
    <property type="evidence" value="ECO:0007669"/>
    <property type="project" value="TreeGrafter"/>
</dbReference>
<protein>
    <recommendedName>
        <fullName evidence="2">PBZ-type domain-containing protein</fullName>
    </recommendedName>
</protein>
<accession>A0AAN7Q7W4</accession>
<dbReference type="GO" id="GO:0003906">
    <property type="term" value="F:DNA-(apurinic or apyrimidinic site) endonuclease activity"/>
    <property type="evidence" value="ECO:0007669"/>
    <property type="project" value="InterPro"/>
</dbReference>
<feature type="region of interest" description="Disordered" evidence="1">
    <location>
        <begin position="202"/>
        <end position="241"/>
    </location>
</feature>
<dbReference type="SUPFAM" id="SSF49879">
    <property type="entry name" value="SMAD/FHA domain"/>
    <property type="match status" value="1"/>
</dbReference>
<dbReference type="Gene3D" id="2.60.200.20">
    <property type="match status" value="1"/>
</dbReference>
<dbReference type="EMBL" id="JARPUR010000001">
    <property type="protein sequence ID" value="KAK4885217.1"/>
    <property type="molecule type" value="Genomic_DNA"/>
</dbReference>
<dbReference type="AlphaFoldDB" id="A0AAN7Q7W4"/>
<dbReference type="GO" id="GO:0008408">
    <property type="term" value="F:3'-5' exonuclease activity"/>
    <property type="evidence" value="ECO:0007669"/>
    <property type="project" value="InterPro"/>
</dbReference>
<feature type="domain" description="PBZ-type" evidence="2">
    <location>
        <begin position="248"/>
        <end position="271"/>
    </location>
</feature>
<evidence type="ECO:0000313" key="4">
    <source>
        <dbReference type="Proteomes" id="UP001353858"/>
    </source>
</evidence>
<dbReference type="GO" id="GO:0006302">
    <property type="term" value="P:double-strand break repair"/>
    <property type="evidence" value="ECO:0007669"/>
    <property type="project" value="InterPro"/>
</dbReference>
<evidence type="ECO:0000313" key="3">
    <source>
        <dbReference type="EMBL" id="KAK4885217.1"/>
    </source>
</evidence>
<dbReference type="GO" id="GO:0035861">
    <property type="term" value="C:site of double-strand break"/>
    <property type="evidence" value="ECO:0007669"/>
    <property type="project" value="TreeGrafter"/>
</dbReference>
<comment type="caution">
    <text evidence="3">The sequence shown here is derived from an EMBL/GenBank/DDBJ whole genome shotgun (WGS) entry which is preliminary data.</text>
</comment>